<feature type="transmembrane region" description="Helical" evidence="1">
    <location>
        <begin position="74"/>
        <end position="98"/>
    </location>
</feature>
<protein>
    <submittedName>
        <fullName evidence="2">Predicted protein</fullName>
    </submittedName>
</protein>
<keyword evidence="1" id="KW-0812">Transmembrane</keyword>
<dbReference type="GeneID" id="8850959"/>
<reference evidence="2 3" key="1">
    <citation type="journal article" date="2010" name="Cell">
        <title>The genome of Naegleria gruberi illuminates early eukaryotic versatility.</title>
        <authorList>
            <person name="Fritz-Laylin L.K."/>
            <person name="Prochnik S.E."/>
            <person name="Ginger M.L."/>
            <person name="Dacks J.B."/>
            <person name="Carpenter M.L."/>
            <person name="Field M.C."/>
            <person name="Kuo A."/>
            <person name="Paredez A."/>
            <person name="Chapman J."/>
            <person name="Pham J."/>
            <person name="Shu S."/>
            <person name="Neupane R."/>
            <person name="Cipriano M."/>
            <person name="Mancuso J."/>
            <person name="Tu H."/>
            <person name="Salamov A."/>
            <person name="Lindquist E."/>
            <person name="Shapiro H."/>
            <person name="Lucas S."/>
            <person name="Grigoriev I.V."/>
            <person name="Cande W.Z."/>
            <person name="Fulton C."/>
            <person name="Rokhsar D.S."/>
            <person name="Dawson S.C."/>
        </authorList>
    </citation>
    <scope>NUCLEOTIDE SEQUENCE [LARGE SCALE GENOMIC DNA]</scope>
    <source>
        <strain evidence="2 3">NEG-M</strain>
    </source>
</reference>
<name>D2VSW7_NAEGR</name>
<dbReference type="EMBL" id="GG738895">
    <property type="protein sequence ID" value="EFC39974.1"/>
    <property type="molecule type" value="Genomic_DNA"/>
</dbReference>
<dbReference type="InterPro" id="IPR029787">
    <property type="entry name" value="Nucleotide_cyclase"/>
</dbReference>
<dbReference type="AlphaFoldDB" id="D2VSW7"/>
<sequence length="858" mass="95994">MPTKIQPFNLQPTSSETKIRSTAQLSTQTSCFEFTKEGGGIASSDYDPDHDLEEPLNGVEMTQTTCAQCISIRLFIIILMTSLLLVCSILIWLTGFVMSQQALNSMSSELMATYGQSIIRFMDGQVRPYIAATHSVADDYNIGLVGRAPPLSYLYKKYSTFKPYGIGLVFDDELNTFNTFGVPPNEVAAYYQTPKGQPILNTWSVNTTSPNVTINGLYKITSNYLTTKQSYWITAFGLFEKHPEMEGVFGSSIYYVPGGGYTMYYCAKLYDPSIYFNTGNKVVVGVAKTNLAVNIIQRFLSKVTLFGTGYLLVAEDNDLVIGGNINTTALDKVSRVSMFDLEDRDSGKLMQKISITYGDLNMAPAHFEMNSVGVDYFISRFEFQLLNLQWHVFMVLKRDEVQEALNISSGVSVAVTFIIIIFGVAISFAIGVIITRPFKVLEREFGKIKTMDLEHVMISQSKLKEVDIIYGYLFEMTAWLNEIKSFIPESVFLQLKNAKHEETKRVQLFEKKQISVTELQSKNSRNFSAIGSHFSGFSRNCPDPGASNLFKMGLNVKKTAVIRITLPGFSKSYSAAIISHVFSKIVSGLSTISKAIQADFSISSVEEFQIIVSADESPNKKTINIQSLDAALKFSKLIQTINDTSQLNIKCCIGVSVGKANVGNLGCASFRSFSVVGGILENAKRLSKLANLLNCKILTDPGCLDSQTRQYFVSRPVERLLMEPPIYENCQATVSGCISTVFEVEKERSVESDEWMYELQQHKANEKFSDFCKYFVFDQDYSQLGNSLLVETLKQTEQQLKDEVEIQLSGDVIALRLLRSIQTFIGRSHDLEKHHVKLSDALLNYYTKLDTSMLEVFP</sequence>
<evidence type="ECO:0000313" key="2">
    <source>
        <dbReference type="EMBL" id="EFC39974.1"/>
    </source>
</evidence>
<dbReference type="KEGG" id="ngr:NAEGRDRAFT_72087"/>
<dbReference type="OrthoDB" id="10256595at2759"/>
<dbReference type="OMA" id="TTKQSYW"/>
<dbReference type="SUPFAM" id="SSF55073">
    <property type="entry name" value="Nucleotide cyclase"/>
    <property type="match status" value="1"/>
</dbReference>
<keyword evidence="3" id="KW-1185">Reference proteome</keyword>
<dbReference type="Gene3D" id="3.30.70.1230">
    <property type="entry name" value="Nucleotide cyclase"/>
    <property type="match status" value="1"/>
</dbReference>
<proteinExistence type="predicted"/>
<evidence type="ECO:0000313" key="3">
    <source>
        <dbReference type="Proteomes" id="UP000006671"/>
    </source>
</evidence>
<dbReference type="VEuPathDB" id="AmoebaDB:NAEGRDRAFT_72087"/>
<gene>
    <name evidence="2" type="ORF">NAEGRDRAFT_72087</name>
</gene>
<accession>D2VSW7</accession>
<keyword evidence="1" id="KW-0472">Membrane</keyword>
<dbReference type="RefSeq" id="XP_002672718.1">
    <property type="nucleotide sequence ID" value="XM_002672672.1"/>
</dbReference>
<feature type="transmembrane region" description="Helical" evidence="1">
    <location>
        <begin position="411"/>
        <end position="434"/>
    </location>
</feature>
<keyword evidence="1" id="KW-1133">Transmembrane helix</keyword>
<dbReference type="Proteomes" id="UP000006671">
    <property type="component" value="Unassembled WGS sequence"/>
</dbReference>
<evidence type="ECO:0000256" key="1">
    <source>
        <dbReference type="SAM" id="Phobius"/>
    </source>
</evidence>
<dbReference type="InParanoid" id="D2VSW7"/>
<organism evidence="3">
    <name type="scientific">Naegleria gruberi</name>
    <name type="common">Amoeba</name>
    <dbReference type="NCBI Taxonomy" id="5762"/>
    <lineage>
        <taxon>Eukaryota</taxon>
        <taxon>Discoba</taxon>
        <taxon>Heterolobosea</taxon>
        <taxon>Tetramitia</taxon>
        <taxon>Eutetramitia</taxon>
        <taxon>Vahlkampfiidae</taxon>
        <taxon>Naegleria</taxon>
    </lineage>
</organism>